<dbReference type="SMART" id="SM00388">
    <property type="entry name" value="HisKA"/>
    <property type="match status" value="1"/>
</dbReference>
<evidence type="ECO:0000256" key="3">
    <source>
        <dbReference type="ARBA" id="ARBA00012438"/>
    </source>
</evidence>
<dbReference type="PROSITE" id="PS50885">
    <property type="entry name" value="HAMP"/>
    <property type="match status" value="1"/>
</dbReference>
<accession>A0A544TNK5</accession>
<dbReference type="Pfam" id="PF00512">
    <property type="entry name" value="HisKA"/>
    <property type="match status" value="1"/>
</dbReference>
<proteinExistence type="predicted"/>
<comment type="caution">
    <text evidence="17">The sequence shown here is derived from an EMBL/GenBank/DDBJ whole genome shotgun (WGS) entry which is preliminary data.</text>
</comment>
<keyword evidence="8" id="KW-0547">Nucleotide-binding</keyword>
<keyword evidence="9 17" id="KW-0418">Kinase</keyword>
<dbReference type="EMBL" id="VDGI01000017">
    <property type="protein sequence ID" value="TQR19036.1"/>
    <property type="molecule type" value="Genomic_DNA"/>
</dbReference>
<dbReference type="InterPro" id="IPR004358">
    <property type="entry name" value="Sig_transdc_His_kin-like_C"/>
</dbReference>
<keyword evidence="4" id="KW-1003">Cell membrane</keyword>
<name>A0A544TNK5_9BACI</name>
<evidence type="ECO:0000256" key="14">
    <source>
        <dbReference type="SAM" id="Phobius"/>
    </source>
</evidence>
<dbReference type="SMART" id="SM00387">
    <property type="entry name" value="HATPase_c"/>
    <property type="match status" value="1"/>
</dbReference>
<keyword evidence="18" id="KW-1185">Reference proteome</keyword>
<evidence type="ECO:0000259" key="15">
    <source>
        <dbReference type="PROSITE" id="PS50109"/>
    </source>
</evidence>
<dbReference type="Gene3D" id="6.10.340.10">
    <property type="match status" value="1"/>
</dbReference>
<dbReference type="SUPFAM" id="SSF55874">
    <property type="entry name" value="ATPase domain of HSP90 chaperone/DNA topoisomerase II/histidine kinase"/>
    <property type="match status" value="1"/>
</dbReference>
<evidence type="ECO:0000313" key="17">
    <source>
        <dbReference type="EMBL" id="TQR19036.1"/>
    </source>
</evidence>
<evidence type="ECO:0000256" key="9">
    <source>
        <dbReference type="ARBA" id="ARBA00022777"/>
    </source>
</evidence>
<dbReference type="RefSeq" id="WP_142643332.1">
    <property type="nucleotide sequence ID" value="NZ_VDGI01000017.1"/>
</dbReference>
<dbReference type="EC" id="2.7.13.3" evidence="3"/>
<comment type="catalytic activity">
    <reaction evidence="1">
        <text>ATP + protein L-histidine = ADP + protein N-phospho-L-histidine.</text>
        <dbReference type="EC" id="2.7.13.3"/>
    </reaction>
</comment>
<gene>
    <name evidence="17" type="ORF">FG384_14530</name>
</gene>
<evidence type="ECO:0000256" key="7">
    <source>
        <dbReference type="ARBA" id="ARBA00022692"/>
    </source>
</evidence>
<dbReference type="InterPro" id="IPR003594">
    <property type="entry name" value="HATPase_dom"/>
</dbReference>
<dbReference type="PANTHER" id="PTHR45528">
    <property type="entry name" value="SENSOR HISTIDINE KINASE CPXA"/>
    <property type="match status" value="1"/>
</dbReference>
<evidence type="ECO:0000256" key="11">
    <source>
        <dbReference type="ARBA" id="ARBA00022989"/>
    </source>
</evidence>
<comment type="subcellular location">
    <subcellularLocation>
        <location evidence="2">Cell membrane</location>
        <topology evidence="2">Multi-pass membrane protein</topology>
    </subcellularLocation>
</comment>
<dbReference type="Gene3D" id="3.30.565.10">
    <property type="entry name" value="Histidine kinase-like ATPase, C-terminal domain"/>
    <property type="match status" value="1"/>
</dbReference>
<keyword evidence="10" id="KW-0067">ATP-binding</keyword>
<evidence type="ECO:0000256" key="10">
    <source>
        <dbReference type="ARBA" id="ARBA00022840"/>
    </source>
</evidence>
<dbReference type="OrthoDB" id="3436at2"/>
<dbReference type="InterPro" id="IPR036890">
    <property type="entry name" value="HATPase_C_sf"/>
</dbReference>
<evidence type="ECO:0000256" key="6">
    <source>
        <dbReference type="ARBA" id="ARBA00022679"/>
    </source>
</evidence>
<keyword evidence="5" id="KW-0597">Phosphoprotein</keyword>
<evidence type="ECO:0000256" key="12">
    <source>
        <dbReference type="ARBA" id="ARBA00023012"/>
    </source>
</evidence>
<dbReference type="CDD" id="cd06225">
    <property type="entry name" value="HAMP"/>
    <property type="match status" value="1"/>
</dbReference>
<dbReference type="AlphaFoldDB" id="A0A544TNK5"/>
<evidence type="ECO:0000256" key="5">
    <source>
        <dbReference type="ARBA" id="ARBA00022553"/>
    </source>
</evidence>
<dbReference type="FunFam" id="1.10.287.130:FF:000001">
    <property type="entry name" value="Two-component sensor histidine kinase"/>
    <property type="match status" value="1"/>
</dbReference>
<evidence type="ECO:0000256" key="13">
    <source>
        <dbReference type="ARBA" id="ARBA00023136"/>
    </source>
</evidence>
<dbReference type="SMART" id="SM00304">
    <property type="entry name" value="HAMP"/>
    <property type="match status" value="1"/>
</dbReference>
<dbReference type="PRINTS" id="PR00344">
    <property type="entry name" value="BCTRLSENSOR"/>
</dbReference>
<dbReference type="GO" id="GO:0005886">
    <property type="term" value="C:plasma membrane"/>
    <property type="evidence" value="ECO:0007669"/>
    <property type="project" value="UniProtKB-SubCell"/>
</dbReference>
<keyword evidence="12" id="KW-0902">Two-component regulatory system</keyword>
<dbReference type="InterPro" id="IPR050398">
    <property type="entry name" value="HssS/ArlS-like"/>
</dbReference>
<dbReference type="InterPro" id="IPR036097">
    <property type="entry name" value="HisK_dim/P_sf"/>
</dbReference>
<evidence type="ECO:0000256" key="1">
    <source>
        <dbReference type="ARBA" id="ARBA00000085"/>
    </source>
</evidence>
<sequence length="464" mass="52766">MKKLSFKIWMLLLVFIATTIVFLVIFTNFLYEELYVQDTENSMKEVAKNLQSTYKGGVVTDDFIKQTEEFNRFSNIEVFTVRNPRELSACLPFEIDYDSLIGAEERAELIAGNSVTKRGFESRFDRDVVSVIFPLVDENRLEGIIYVYVPLTKITELASKDILFLVISVSLLLIAMAYISFKSLQKVLTPLAKLKEASISMAAGNYSTRVEVKSQDEVGELALTFNKMAASIQEEDKKKRDFLSVVSHELRTPISYIKGYGEAFEQHLIQEEKKAEIYTLIVREANRMQKLTNDLLTVARSENVDEVEIGPIILAEAIREVLQLVKPIADEKEITFKVKLDEETILSADEQKTKQIFINILENAIRYSPNQSTIRIENETTKKDTTIKIKDEGCGMEAEHLPHITERFYRVNKARSRFDGGTGLGLSIALQLVTVQRGKLAFTSEIGKGTTVYLTLPIWEDTFL</sequence>
<dbReference type="SUPFAM" id="SSF158472">
    <property type="entry name" value="HAMP domain-like"/>
    <property type="match status" value="1"/>
</dbReference>
<dbReference type="InterPro" id="IPR005467">
    <property type="entry name" value="His_kinase_dom"/>
</dbReference>
<dbReference type="SUPFAM" id="SSF47384">
    <property type="entry name" value="Homodimeric domain of signal transducing histidine kinase"/>
    <property type="match status" value="1"/>
</dbReference>
<dbReference type="PANTHER" id="PTHR45528:SF1">
    <property type="entry name" value="SENSOR HISTIDINE KINASE CPXA"/>
    <property type="match status" value="1"/>
</dbReference>
<feature type="domain" description="Histidine kinase" evidence="15">
    <location>
        <begin position="245"/>
        <end position="460"/>
    </location>
</feature>
<keyword evidence="13 14" id="KW-0472">Membrane</keyword>
<dbReference type="PROSITE" id="PS50109">
    <property type="entry name" value="HIS_KIN"/>
    <property type="match status" value="1"/>
</dbReference>
<dbReference type="Proteomes" id="UP000316626">
    <property type="component" value="Unassembled WGS sequence"/>
</dbReference>
<keyword evidence="11 14" id="KW-1133">Transmembrane helix</keyword>
<feature type="transmembrane region" description="Helical" evidence="14">
    <location>
        <begin position="6"/>
        <end position="31"/>
    </location>
</feature>
<dbReference type="FunFam" id="3.30.565.10:FF:000006">
    <property type="entry name" value="Sensor histidine kinase WalK"/>
    <property type="match status" value="1"/>
</dbReference>
<keyword evidence="6" id="KW-0808">Transferase</keyword>
<dbReference type="Pfam" id="PF02518">
    <property type="entry name" value="HATPase_c"/>
    <property type="match status" value="1"/>
</dbReference>
<dbReference type="CDD" id="cd00082">
    <property type="entry name" value="HisKA"/>
    <property type="match status" value="1"/>
</dbReference>
<evidence type="ECO:0000256" key="8">
    <source>
        <dbReference type="ARBA" id="ARBA00022741"/>
    </source>
</evidence>
<dbReference type="InterPro" id="IPR003660">
    <property type="entry name" value="HAMP_dom"/>
</dbReference>
<evidence type="ECO:0000313" key="18">
    <source>
        <dbReference type="Proteomes" id="UP000316626"/>
    </source>
</evidence>
<dbReference type="Gene3D" id="1.10.287.130">
    <property type="match status" value="1"/>
</dbReference>
<dbReference type="InterPro" id="IPR003661">
    <property type="entry name" value="HisK_dim/P_dom"/>
</dbReference>
<protein>
    <recommendedName>
        <fullName evidence="3">histidine kinase</fullName>
        <ecNumber evidence="3">2.7.13.3</ecNumber>
    </recommendedName>
</protein>
<evidence type="ECO:0000256" key="4">
    <source>
        <dbReference type="ARBA" id="ARBA00022475"/>
    </source>
</evidence>
<feature type="domain" description="HAMP" evidence="16">
    <location>
        <begin position="185"/>
        <end position="237"/>
    </location>
</feature>
<feature type="transmembrane region" description="Helical" evidence="14">
    <location>
        <begin position="162"/>
        <end position="181"/>
    </location>
</feature>
<dbReference type="Pfam" id="PF00672">
    <property type="entry name" value="HAMP"/>
    <property type="match status" value="1"/>
</dbReference>
<organism evidence="17 18">
    <name type="scientific">Psychrobacillus vulpis</name>
    <dbReference type="NCBI Taxonomy" id="2325572"/>
    <lineage>
        <taxon>Bacteria</taxon>
        <taxon>Bacillati</taxon>
        <taxon>Bacillota</taxon>
        <taxon>Bacilli</taxon>
        <taxon>Bacillales</taxon>
        <taxon>Bacillaceae</taxon>
        <taxon>Psychrobacillus</taxon>
    </lineage>
</organism>
<evidence type="ECO:0000256" key="2">
    <source>
        <dbReference type="ARBA" id="ARBA00004651"/>
    </source>
</evidence>
<dbReference type="GO" id="GO:0005524">
    <property type="term" value="F:ATP binding"/>
    <property type="evidence" value="ECO:0007669"/>
    <property type="project" value="UniProtKB-KW"/>
</dbReference>
<keyword evidence="7 14" id="KW-0812">Transmembrane</keyword>
<evidence type="ECO:0000259" key="16">
    <source>
        <dbReference type="PROSITE" id="PS50885"/>
    </source>
</evidence>
<dbReference type="GO" id="GO:0000155">
    <property type="term" value="F:phosphorelay sensor kinase activity"/>
    <property type="evidence" value="ECO:0007669"/>
    <property type="project" value="InterPro"/>
</dbReference>
<reference evidence="17 18" key="1">
    <citation type="submission" date="2019-06" db="EMBL/GenBank/DDBJ databases">
        <title>Psychrobacillus vulpis sp. nov., a new species isolated from feces of a red fox that inhabits in The Tablas de Daimiel Natural Park, Albacete, Spain.</title>
        <authorList>
            <person name="Rodriguez M."/>
            <person name="Reina J.C."/>
            <person name="Bejar V."/>
            <person name="Llamas I."/>
        </authorList>
    </citation>
    <scope>NUCLEOTIDE SEQUENCE [LARGE SCALE GENOMIC DNA]</scope>
    <source>
        <strain evidence="17 18">Z8</strain>
    </source>
</reference>